<dbReference type="GO" id="GO:0008168">
    <property type="term" value="F:methyltransferase activity"/>
    <property type="evidence" value="ECO:0007669"/>
    <property type="project" value="UniProtKB-KW"/>
</dbReference>
<protein>
    <submittedName>
        <fullName evidence="1">Site-specific DNA-cytosine methylase</fullName>
    </submittedName>
</protein>
<proteinExistence type="predicted"/>
<dbReference type="EMBL" id="JACHOU010000008">
    <property type="protein sequence ID" value="MBB6355491.1"/>
    <property type="molecule type" value="Genomic_DNA"/>
</dbReference>
<dbReference type="SUPFAM" id="SSF53335">
    <property type="entry name" value="S-adenosyl-L-methionine-dependent methyltransferases"/>
    <property type="match status" value="1"/>
</dbReference>
<keyword evidence="1" id="KW-0808">Transferase</keyword>
<reference evidence="1 2" key="1">
    <citation type="submission" date="2020-08" db="EMBL/GenBank/DDBJ databases">
        <title>Genomic Encyclopedia of Type Strains, Phase IV (KMG-IV): sequencing the most valuable type-strain genomes for metagenomic binning, comparative biology and taxonomic classification.</title>
        <authorList>
            <person name="Goeker M."/>
        </authorList>
    </citation>
    <scope>NUCLEOTIDE SEQUENCE [LARGE SCALE GENOMIC DNA]</scope>
    <source>
        <strain evidence="1 2">DSM 7051</strain>
    </source>
</reference>
<dbReference type="AlphaFoldDB" id="A0A7X0F9B3"/>
<evidence type="ECO:0000313" key="2">
    <source>
        <dbReference type="Proteomes" id="UP000536262"/>
    </source>
</evidence>
<keyword evidence="1" id="KW-0489">Methyltransferase</keyword>
<accession>A0A7X0F9B3</accession>
<name>A0A7X0F9B3_9HYPH</name>
<dbReference type="InterPro" id="IPR029063">
    <property type="entry name" value="SAM-dependent_MTases_sf"/>
</dbReference>
<organism evidence="1 2">
    <name type="scientific">Aminobacter aganoensis</name>
    <dbReference type="NCBI Taxonomy" id="83264"/>
    <lineage>
        <taxon>Bacteria</taxon>
        <taxon>Pseudomonadati</taxon>
        <taxon>Pseudomonadota</taxon>
        <taxon>Alphaproteobacteria</taxon>
        <taxon>Hyphomicrobiales</taxon>
        <taxon>Phyllobacteriaceae</taxon>
        <taxon>Aminobacter</taxon>
    </lineage>
</organism>
<dbReference type="Gene3D" id="3.40.50.12500">
    <property type="match status" value="1"/>
</dbReference>
<comment type="caution">
    <text evidence="1">The sequence shown here is derived from an EMBL/GenBank/DDBJ whole genome shotgun (WGS) entry which is preliminary data.</text>
</comment>
<evidence type="ECO:0000313" key="1">
    <source>
        <dbReference type="EMBL" id="MBB6355491.1"/>
    </source>
</evidence>
<keyword evidence="2" id="KW-1185">Reference proteome</keyword>
<dbReference type="GO" id="GO:0032259">
    <property type="term" value="P:methylation"/>
    <property type="evidence" value="ECO:0007669"/>
    <property type="project" value="UniProtKB-KW"/>
</dbReference>
<sequence>MGLGSGWQCLFANDCDDFKQKSYADNWAGEHFDKRDVALVTAADLAGQADLAGALFRCQDLSQVCTNLPATFLVEEMERELGKPVIDSIAVTFWKGCMLAGIDPTMSNWGALMRGELTR</sequence>
<dbReference type="Proteomes" id="UP000536262">
    <property type="component" value="Unassembled WGS sequence"/>
</dbReference>
<dbReference type="InterPro" id="IPR053714">
    <property type="entry name" value="Iso_Racemase_Enz_sf"/>
</dbReference>
<gene>
    <name evidence="1" type="ORF">GGR00_003295</name>
</gene>